<keyword evidence="2" id="KW-1185">Reference proteome</keyword>
<evidence type="ECO:0000313" key="2">
    <source>
        <dbReference type="Proteomes" id="UP000323506"/>
    </source>
</evidence>
<reference evidence="1 2" key="1">
    <citation type="submission" date="2019-06" db="EMBL/GenBank/DDBJ databases">
        <title>WGS assembly of Gossypium darwinii.</title>
        <authorList>
            <person name="Chen Z.J."/>
            <person name="Sreedasyam A."/>
            <person name="Ando A."/>
            <person name="Song Q."/>
            <person name="De L."/>
            <person name="Hulse-Kemp A."/>
            <person name="Ding M."/>
            <person name="Ye W."/>
            <person name="Kirkbride R."/>
            <person name="Jenkins J."/>
            <person name="Plott C."/>
            <person name="Lovell J."/>
            <person name="Lin Y.-M."/>
            <person name="Vaughn R."/>
            <person name="Liu B."/>
            <person name="Li W."/>
            <person name="Simpson S."/>
            <person name="Scheffler B."/>
            <person name="Saski C."/>
            <person name="Grover C."/>
            <person name="Hu G."/>
            <person name="Conover J."/>
            <person name="Carlson J."/>
            <person name="Shu S."/>
            <person name="Boston L."/>
            <person name="Williams M."/>
            <person name="Peterson D."/>
            <person name="Mcgee K."/>
            <person name="Jones D."/>
            <person name="Wendel J."/>
            <person name="Stelly D."/>
            <person name="Grimwood J."/>
            <person name="Schmutz J."/>
        </authorList>
    </citation>
    <scope>NUCLEOTIDE SEQUENCE [LARGE SCALE GENOMIC DNA]</scope>
    <source>
        <strain evidence="1">1808015.09</strain>
    </source>
</reference>
<protein>
    <submittedName>
        <fullName evidence="1">Uncharacterized protein</fullName>
    </submittedName>
</protein>
<sequence>MALNPSLSSISIMEEGPSGVVIAENPVESELVVRAIGRGSCLERCAR</sequence>
<evidence type="ECO:0000313" key="1">
    <source>
        <dbReference type="EMBL" id="TYH18118.1"/>
    </source>
</evidence>
<dbReference type="EMBL" id="CM017692">
    <property type="protein sequence ID" value="TYH18118.1"/>
    <property type="molecule type" value="Genomic_DNA"/>
</dbReference>
<proteinExistence type="predicted"/>
<name>A0A5D2GKW7_GOSDA</name>
<dbReference type="AlphaFoldDB" id="A0A5D2GKW7"/>
<organism evidence="1 2">
    <name type="scientific">Gossypium darwinii</name>
    <name type="common">Darwin's cotton</name>
    <name type="synonym">Gossypium barbadense var. darwinii</name>
    <dbReference type="NCBI Taxonomy" id="34276"/>
    <lineage>
        <taxon>Eukaryota</taxon>
        <taxon>Viridiplantae</taxon>
        <taxon>Streptophyta</taxon>
        <taxon>Embryophyta</taxon>
        <taxon>Tracheophyta</taxon>
        <taxon>Spermatophyta</taxon>
        <taxon>Magnoliopsida</taxon>
        <taxon>eudicotyledons</taxon>
        <taxon>Gunneridae</taxon>
        <taxon>Pentapetalae</taxon>
        <taxon>rosids</taxon>
        <taxon>malvids</taxon>
        <taxon>Malvales</taxon>
        <taxon>Malvaceae</taxon>
        <taxon>Malvoideae</taxon>
        <taxon>Gossypium</taxon>
    </lineage>
</organism>
<dbReference type="Proteomes" id="UP000323506">
    <property type="component" value="Chromosome A05"/>
</dbReference>
<gene>
    <name evidence="1" type="ORF">ES288_A05G244000v1</name>
</gene>
<accession>A0A5D2GKW7</accession>